<feature type="region of interest" description="Disordered" evidence="7">
    <location>
        <begin position="1"/>
        <end position="23"/>
    </location>
</feature>
<feature type="transmembrane region" description="Helical" evidence="8">
    <location>
        <begin position="258"/>
        <end position="281"/>
    </location>
</feature>
<gene>
    <name evidence="10" type="ORF">P4R38_00855</name>
</gene>
<feature type="transmembrane region" description="Helical" evidence="8">
    <location>
        <begin position="636"/>
        <end position="660"/>
    </location>
</feature>
<feature type="domain" description="SSD" evidence="9">
    <location>
        <begin position="257"/>
        <end position="356"/>
    </location>
</feature>
<evidence type="ECO:0000256" key="4">
    <source>
        <dbReference type="ARBA" id="ARBA00022692"/>
    </source>
</evidence>
<feature type="transmembrane region" description="Helical" evidence="8">
    <location>
        <begin position="589"/>
        <end position="615"/>
    </location>
</feature>
<dbReference type="InterPro" id="IPR004869">
    <property type="entry name" value="MMPL_dom"/>
</dbReference>
<reference evidence="10 11" key="1">
    <citation type="submission" date="2023-03" db="EMBL/GenBank/DDBJ databases">
        <title>YIM 133296 draft genome.</title>
        <authorList>
            <person name="Xiong L."/>
        </authorList>
    </citation>
    <scope>NUCLEOTIDE SEQUENCE [LARGE SCALE GENOMIC DNA]</scope>
    <source>
        <strain evidence="10 11">YIM 133296</strain>
    </source>
</reference>
<dbReference type="SUPFAM" id="SSF82866">
    <property type="entry name" value="Multidrug efflux transporter AcrB transmembrane domain"/>
    <property type="match status" value="2"/>
</dbReference>
<name>A0ABT6C1Y1_9MICO</name>
<evidence type="ECO:0000259" key="9">
    <source>
        <dbReference type="PROSITE" id="PS50156"/>
    </source>
</evidence>
<feature type="transmembrane region" description="Helical" evidence="8">
    <location>
        <begin position="335"/>
        <end position="358"/>
    </location>
</feature>
<evidence type="ECO:0000256" key="6">
    <source>
        <dbReference type="ARBA" id="ARBA00023136"/>
    </source>
</evidence>
<evidence type="ECO:0000256" key="2">
    <source>
        <dbReference type="ARBA" id="ARBA00010157"/>
    </source>
</evidence>
<dbReference type="PANTHER" id="PTHR33406:SF6">
    <property type="entry name" value="MEMBRANE PROTEIN YDGH-RELATED"/>
    <property type="match status" value="1"/>
</dbReference>
<feature type="transmembrane region" description="Helical" evidence="8">
    <location>
        <begin position="394"/>
        <end position="416"/>
    </location>
</feature>
<dbReference type="PROSITE" id="PS50156">
    <property type="entry name" value="SSD"/>
    <property type="match status" value="2"/>
</dbReference>
<feature type="transmembrane region" description="Helical" evidence="8">
    <location>
        <begin position="302"/>
        <end position="323"/>
    </location>
</feature>
<comment type="similarity">
    <text evidence="2">Belongs to the resistance-nodulation-cell division (RND) (TC 2.A.6) family. MmpL subfamily.</text>
</comment>
<comment type="caution">
    <text evidence="10">The sequence shown here is derived from an EMBL/GenBank/DDBJ whole genome shotgun (WGS) entry which is preliminary data.</text>
</comment>
<feature type="domain" description="SSD" evidence="9">
    <location>
        <begin position="546"/>
        <end position="695"/>
    </location>
</feature>
<feature type="transmembrane region" description="Helical" evidence="8">
    <location>
        <begin position="562"/>
        <end position="583"/>
    </location>
</feature>
<evidence type="ECO:0000256" key="5">
    <source>
        <dbReference type="ARBA" id="ARBA00022989"/>
    </source>
</evidence>
<sequence length="718" mass="74322">MADREVTQDGSSVAVDTTPRRDPHGLFSPAARALGRLVGRRAKWVTVVLAVVVAAAALALGGSAEATSTTATSLPASAEAARADVLRNQIPSGGNAPAIAVFSRPGALTAADRAAVTAAQRRVVAGDRSRQGPPPQYARDGSTGLLVIPLSADLTDDQTSTTVEQLRTTLRGDLPAGLQVNVTGGPAFSADVGKIFEGADVRLLLATAGVVALLLLLTYRSPWLWLVPLIVVAVGDQVASKAVAALSRVTDLRADGAVTGITSVLVFGAGTNYALLIIARYREELRRTQDRHEAMRAALRSASPAVLASSSTVILALLSLGLADDPFTQSLGYASAVGIAIALAFALLVLPAAMVLFGRRLFWPFVPRLGQAEPTHHGFWSRVGERVTRNPVKVGLASAAVLAVLACGGFGLRIGLTSTEQFLQKPEAVVGQEQLARAFPAGTSEPTVVLTRSDQVAAVTAAVQKVDGVASVRPAGSGGGITELDAVLSADPNSSRAFDIVRDVRTAASSVPGARALVGGADAEALDAQTTAARDYRVLTPVILAIVLAVLLLLLRSVVAAVLLVLTVMATYVASMGASWFAFDHWLDFPAMALSTPLLAFLFLVALGVDYNIFLTTRAREEASEGAAARPAIVRALAVTGGVITSAGILLASVFAVLGVLPLIQLAQVGTIVGFGVLLDTLLVRSVVVPALVSIIGERWWWPSHPGPHGTSEPEPAP</sequence>
<evidence type="ECO:0000256" key="3">
    <source>
        <dbReference type="ARBA" id="ARBA00022475"/>
    </source>
</evidence>
<feature type="transmembrane region" description="Helical" evidence="8">
    <location>
        <begin position="226"/>
        <end position="246"/>
    </location>
</feature>
<comment type="subcellular location">
    <subcellularLocation>
        <location evidence="1">Cell membrane</location>
        <topology evidence="1">Multi-pass membrane protein</topology>
    </subcellularLocation>
</comment>
<dbReference type="PANTHER" id="PTHR33406">
    <property type="entry name" value="MEMBRANE PROTEIN MJ1562-RELATED"/>
    <property type="match status" value="1"/>
</dbReference>
<feature type="transmembrane region" description="Helical" evidence="8">
    <location>
        <begin position="44"/>
        <end position="64"/>
    </location>
</feature>
<keyword evidence="4 8" id="KW-0812">Transmembrane</keyword>
<evidence type="ECO:0000313" key="11">
    <source>
        <dbReference type="Proteomes" id="UP001528912"/>
    </source>
</evidence>
<evidence type="ECO:0000256" key="8">
    <source>
        <dbReference type="SAM" id="Phobius"/>
    </source>
</evidence>
<protein>
    <submittedName>
        <fullName evidence="10">MMPL family transporter</fullName>
    </submittedName>
</protein>
<dbReference type="InterPro" id="IPR000731">
    <property type="entry name" value="SSD"/>
</dbReference>
<evidence type="ECO:0000256" key="7">
    <source>
        <dbReference type="SAM" id="MobiDB-lite"/>
    </source>
</evidence>
<feature type="transmembrane region" description="Helical" evidence="8">
    <location>
        <begin position="201"/>
        <end position="219"/>
    </location>
</feature>
<dbReference type="Pfam" id="PF03176">
    <property type="entry name" value="MMPL"/>
    <property type="match status" value="2"/>
</dbReference>
<evidence type="ECO:0000256" key="1">
    <source>
        <dbReference type="ARBA" id="ARBA00004651"/>
    </source>
</evidence>
<keyword evidence="11" id="KW-1185">Reference proteome</keyword>
<dbReference type="Gene3D" id="1.20.1640.10">
    <property type="entry name" value="Multidrug efflux transporter AcrB transmembrane domain"/>
    <property type="match status" value="2"/>
</dbReference>
<keyword evidence="6 8" id="KW-0472">Membrane</keyword>
<accession>A0ABT6C1Y1</accession>
<keyword evidence="3" id="KW-1003">Cell membrane</keyword>
<dbReference type="EMBL" id="JAROAV010000004">
    <property type="protein sequence ID" value="MDF8262792.1"/>
    <property type="molecule type" value="Genomic_DNA"/>
</dbReference>
<feature type="transmembrane region" description="Helical" evidence="8">
    <location>
        <begin position="536"/>
        <end position="555"/>
    </location>
</feature>
<evidence type="ECO:0000313" key="10">
    <source>
        <dbReference type="EMBL" id="MDF8262792.1"/>
    </source>
</evidence>
<dbReference type="RefSeq" id="WP_277190577.1">
    <property type="nucleotide sequence ID" value="NZ_JAROAV010000004.1"/>
</dbReference>
<dbReference type="Proteomes" id="UP001528912">
    <property type="component" value="Unassembled WGS sequence"/>
</dbReference>
<keyword evidence="5 8" id="KW-1133">Transmembrane helix</keyword>
<organism evidence="10 11">
    <name type="scientific">Luteipulveratus flavus</name>
    <dbReference type="NCBI Taxonomy" id="3031728"/>
    <lineage>
        <taxon>Bacteria</taxon>
        <taxon>Bacillati</taxon>
        <taxon>Actinomycetota</taxon>
        <taxon>Actinomycetes</taxon>
        <taxon>Micrococcales</taxon>
        <taxon>Dermacoccaceae</taxon>
        <taxon>Luteipulveratus</taxon>
    </lineage>
</organism>
<feature type="transmembrane region" description="Helical" evidence="8">
    <location>
        <begin position="672"/>
        <end position="696"/>
    </location>
</feature>
<proteinExistence type="inferred from homology"/>
<dbReference type="InterPro" id="IPR050545">
    <property type="entry name" value="Mycobact_MmpL"/>
</dbReference>